<accession>H1YXD0</accession>
<dbReference type="GO" id="GO:0005737">
    <property type="term" value="C:cytoplasm"/>
    <property type="evidence" value="ECO:0007669"/>
    <property type="project" value="TreeGrafter"/>
</dbReference>
<organism evidence="5 6">
    <name type="scientific">Methanoplanus limicola DSM 2279</name>
    <dbReference type="NCBI Taxonomy" id="937775"/>
    <lineage>
        <taxon>Archaea</taxon>
        <taxon>Methanobacteriati</taxon>
        <taxon>Methanobacteriota</taxon>
        <taxon>Stenosarchaea group</taxon>
        <taxon>Methanomicrobia</taxon>
        <taxon>Methanomicrobiales</taxon>
        <taxon>Methanomicrobiaceae</taxon>
        <taxon>Methanoplanus</taxon>
    </lineage>
</organism>
<protein>
    <submittedName>
        <fullName evidence="5">HpcH/HpaI aldolase</fullName>
    </submittedName>
</protein>
<dbReference type="STRING" id="937775.Metlim_2833"/>
<dbReference type="InterPro" id="IPR040442">
    <property type="entry name" value="Pyrv_kinase-like_dom_sf"/>
</dbReference>
<feature type="domain" description="HpcH/HpaI aldolase/citrate lyase" evidence="4">
    <location>
        <begin position="19"/>
        <end position="230"/>
    </location>
</feature>
<sequence length="268" mass="29692">MKSITTLKKKIKSKEVTIGSWITIGHSSIAEILSLGGFDWLTIDMEHSAITLAEAQNLIQTIELSRCVPLVRVGSNDPNLIKRVMDAGSHGVIVPQVNSVQEAKNAVNAVKYPPNGNRGVGLARAQGYGLDFEKYKKWNDENSIVIIQIENILGVENLEEIIAVKGVDGFIVGPYDLSASLGVPGEFEHPRYLQAMEKIKTVIEKKDTIAAGFHVVPLEPEMVFDKIKEGYCFLAYSLDSLFIADYARRDLLKIKGDLFSEIDFIKEI</sequence>
<dbReference type="Pfam" id="PF03328">
    <property type="entry name" value="HpcH_HpaI"/>
    <property type="match status" value="1"/>
</dbReference>
<evidence type="ECO:0000313" key="6">
    <source>
        <dbReference type="Proteomes" id="UP000005741"/>
    </source>
</evidence>
<dbReference type="OrthoDB" id="142679at2157"/>
<dbReference type="EMBL" id="CM001436">
    <property type="protein sequence ID" value="EHQ36867.1"/>
    <property type="molecule type" value="Genomic_DNA"/>
</dbReference>
<dbReference type="PANTHER" id="PTHR30502:SF0">
    <property type="entry name" value="PHOSPHOENOLPYRUVATE CARBOXYLASE FAMILY PROTEIN"/>
    <property type="match status" value="1"/>
</dbReference>
<dbReference type="InterPro" id="IPR050251">
    <property type="entry name" value="HpcH-HpaI_aldolase"/>
</dbReference>
<comment type="similarity">
    <text evidence="1">Belongs to the HpcH/HpaI aldolase family.</text>
</comment>
<dbReference type="Proteomes" id="UP000005741">
    <property type="component" value="Chromosome"/>
</dbReference>
<dbReference type="RefSeq" id="WP_004079571.1">
    <property type="nucleotide sequence ID" value="NZ_CM001436.1"/>
</dbReference>
<keyword evidence="3" id="KW-0456">Lyase</keyword>
<dbReference type="GO" id="GO:0016832">
    <property type="term" value="F:aldehyde-lyase activity"/>
    <property type="evidence" value="ECO:0007669"/>
    <property type="project" value="TreeGrafter"/>
</dbReference>
<keyword evidence="6" id="KW-1185">Reference proteome</keyword>
<dbReference type="SUPFAM" id="SSF51621">
    <property type="entry name" value="Phosphoenolpyruvate/pyruvate domain"/>
    <property type="match status" value="1"/>
</dbReference>
<dbReference type="InterPro" id="IPR015813">
    <property type="entry name" value="Pyrv/PenolPyrv_kinase-like_dom"/>
</dbReference>
<dbReference type="AlphaFoldDB" id="H1YXD0"/>
<dbReference type="InParanoid" id="H1YXD0"/>
<gene>
    <name evidence="5" type="ORF">Metlim_2833</name>
</gene>
<dbReference type="GO" id="GO:0046872">
    <property type="term" value="F:metal ion binding"/>
    <property type="evidence" value="ECO:0007669"/>
    <property type="project" value="UniProtKB-KW"/>
</dbReference>
<dbReference type="PANTHER" id="PTHR30502">
    <property type="entry name" value="2-KETO-3-DEOXY-L-RHAMNONATE ALDOLASE"/>
    <property type="match status" value="1"/>
</dbReference>
<evidence type="ECO:0000313" key="5">
    <source>
        <dbReference type="EMBL" id="EHQ36867.1"/>
    </source>
</evidence>
<dbReference type="PATRIC" id="fig|937775.9.peg.3179"/>
<dbReference type="HOGENOM" id="CLU_059964_4_1_2"/>
<dbReference type="Gene3D" id="3.20.20.60">
    <property type="entry name" value="Phosphoenolpyruvate-binding domains"/>
    <property type="match status" value="1"/>
</dbReference>
<proteinExistence type="inferred from homology"/>
<evidence type="ECO:0000256" key="2">
    <source>
        <dbReference type="ARBA" id="ARBA00022723"/>
    </source>
</evidence>
<evidence type="ECO:0000256" key="1">
    <source>
        <dbReference type="ARBA" id="ARBA00005568"/>
    </source>
</evidence>
<evidence type="ECO:0000256" key="3">
    <source>
        <dbReference type="ARBA" id="ARBA00023239"/>
    </source>
</evidence>
<reference evidence="5 6" key="1">
    <citation type="submission" date="2011-10" db="EMBL/GenBank/DDBJ databases">
        <title>The Improved High-Quality Draft genome of Methanoplanus limicola DSM 2279.</title>
        <authorList>
            <consortium name="US DOE Joint Genome Institute (JGI-PGF)"/>
            <person name="Lucas S."/>
            <person name="Copeland A."/>
            <person name="Lapidus A."/>
            <person name="Glavina del Rio T."/>
            <person name="Dalin E."/>
            <person name="Tice H."/>
            <person name="Bruce D."/>
            <person name="Goodwin L."/>
            <person name="Pitluck S."/>
            <person name="Peters L."/>
            <person name="Mikhailova N."/>
            <person name="Lu M."/>
            <person name="Kyrpides N."/>
            <person name="Mavromatis K."/>
            <person name="Ivanova N."/>
            <person name="Markowitz V."/>
            <person name="Cheng J.-F."/>
            <person name="Hugenholtz P."/>
            <person name="Woyke T."/>
            <person name="Wu D."/>
            <person name="Wirth R."/>
            <person name="Brambilla E.-M."/>
            <person name="Klenk H.-P."/>
            <person name="Eisen J.A."/>
        </authorList>
    </citation>
    <scope>NUCLEOTIDE SEQUENCE [LARGE SCALE GENOMIC DNA]</scope>
    <source>
        <strain evidence="5 6">DSM 2279</strain>
    </source>
</reference>
<name>H1YXD0_9EURY</name>
<keyword evidence="2" id="KW-0479">Metal-binding</keyword>
<dbReference type="InterPro" id="IPR005000">
    <property type="entry name" value="Aldolase/citrate-lyase_domain"/>
</dbReference>
<evidence type="ECO:0000259" key="4">
    <source>
        <dbReference type="Pfam" id="PF03328"/>
    </source>
</evidence>